<reference evidence="1" key="2">
    <citation type="submission" date="2023-06" db="EMBL/GenBank/DDBJ databases">
        <authorList>
            <consortium name="Lawrence Berkeley National Laboratory"/>
            <person name="Haridas S."/>
            <person name="Hensen N."/>
            <person name="Bonometti L."/>
            <person name="Westerberg I."/>
            <person name="Brannstrom I.O."/>
            <person name="Guillou S."/>
            <person name="Cros-Aarteil S."/>
            <person name="Calhoun S."/>
            <person name="Kuo A."/>
            <person name="Mondo S."/>
            <person name="Pangilinan J."/>
            <person name="Riley R."/>
            <person name="Labutti K."/>
            <person name="Andreopoulos B."/>
            <person name="Lipzen A."/>
            <person name="Chen C."/>
            <person name="Yanf M."/>
            <person name="Daum C."/>
            <person name="Ng V."/>
            <person name="Clum A."/>
            <person name="Steindorff A."/>
            <person name="Ohm R."/>
            <person name="Martin F."/>
            <person name="Silar P."/>
            <person name="Natvig D."/>
            <person name="Lalanne C."/>
            <person name="Gautier V."/>
            <person name="Ament-Velasquez S.L."/>
            <person name="Kruys A."/>
            <person name="Hutchinson M.I."/>
            <person name="Powell A.J."/>
            <person name="Barry K."/>
            <person name="Miller A.N."/>
            <person name="Grigoriev I.V."/>
            <person name="Debuchy R."/>
            <person name="Gladieux P."/>
            <person name="Thoren M.H."/>
            <person name="Johannesson H."/>
        </authorList>
    </citation>
    <scope>NUCLEOTIDE SEQUENCE</scope>
    <source>
        <strain evidence="1">CBS 560.94</strain>
    </source>
</reference>
<gene>
    <name evidence="1" type="ORF">B0H65DRAFT_436279</name>
</gene>
<protein>
    <submittedName>
        <fullName evidence="1">Uncharacterized protein</fullName>
    </submittedName>
</protein>
<evidence type="ECO:0000313" key="1">
    <source>
        <dbReference type="EMBL" id="KAK3334732.1"/>
    </source>
</evidence>
<sequence length="59" mass="7029">ALINNFELKKLVKEISKVNKIKIIKTKVFRKKYGSEKGFFFLKITIINDKVYFIKDSFL</sequence>
<dbReference type="RefSeq" id="XP_062676898.1">
    <property type="nucleotide sequence ID" value="XM_062825237.1"/>
</dbReference>
<reference evidence="1" key="1">
    <citation type="journal article" date="2023" name="Mol. Phylogenet. Evol.">
        <title>Genome-scale phylogeny and comparative genomics of the fungal order Sordariales.</title>
        <authorList>
            <person name="Hensen N."/>
            <person name="Bonometti L."/>
            <person name="Westerberg I."/>
            <person name="Brannstrom I.O."/>
            <person name="Guillou S."/>
            <person name="Cros-Aarteil S."/>
            <person name="Calhoun S."/>
            <person name="Haridas S."/>
            <person name="Kuo A."/>
            <person name="Mondo S."/>
            <person name="Pangilinan J."/>
            <person name="Riley R."/>
            <person name="LaButti K."/>
            <person name="Andreopoulos B."/>
            <person name="Lipzen A."/>
            <person name="Chen C."/>
            <person name="Yan M."/>
            <person name="Daum C."/>
            <person name="Ng V."/>
            <person name="Clum A."/>
            <person name="Steindorff A."/>
            <person name="Ohm R.A."/>
            <person name="Martin F."/>
            <person name="Silar P."/>
            <person name="Natvig D.O."/>
            <person name="Lalanne C."/>
            <person name="Gautier V."/>
            <person name="Ament-Velasquez S.L."/>
            <person name="Kruys A."/>
            <person name="Hutchinson M.I."/>
            <person name="Powell A.J."/>
            <person name="Barry K."/>
            <person name="Miller A.N."/>
            <person name="Grigoriev I.V."/>
            <person name="Debuchy R."/>
            <person name="Gladieux P."/>
            <person name="Hiltunen Thoren M."/>
            <person name="Johannesson H."/>
        </authorList>
    </citation>
    <scope>NUCLEOTIDE SEQUENCE</scope>
    <source>
        <strain evidence="1">CBS 560.94</strain>
    </source>
</reference>
<dbReference type="GeneID" id="87862391"/>
<accession>A0AAE0J0J1</accession>
<dbReference type="AlphaFoldDB" id="A0AAE0J0J1"/>
<keyword evidence="2" id="KW-1185">Reference proteome</keyword>
<feature type="non-terminal residue" evidence="1">
    <location>
        <position position="1"/>
    </location>
</feature>
<organism evidence="1 2">
    <name type="scientific">Neurospora tetraspora</name>
    <dbReference type="NCBI Taxonomy" id="94610"/>
    <lineage>
        <taxon>Eukaryota</taxon>
        <taxon>Fungi</taxon>
        <taxon>Dikarya</taxon>
        <taxon>Ascomycota</taxon>
        <taxon>Pezizomycotina</taxon>
        <taxon>Sordariomycetes</taxon>
        <taxon>Sordariomycetidae</taxon>
        <taxon>Sordariales</taxon>
        <taxon>Sordariaceae</taxon>
        <taxon>Neurospora</taxon>
    </lineage>
</organism>
<dbReference type="Proteomes" id="UP001278500">
    <property type="component" value="Unassembled WGS sequence"/>
</dbReference>
<evidence type="ECO:0000313" key="2">
    <source>
        <dbReference type="Proteomes" id="UP001278500"/>
    </source>
</evidence>
<name>A0AAE0J0J1_9PEZI</name>
<comment type="caution">
    <text evidence="1">The sequence shown here is derived from an EMBL/GenBank/DDBJ whole genome shotgun (WGS) entry which is preliminary data.</text>
</comment>
<dbReference type="EMBL" id="JAUEPP010000009">
    <property type="protein sequence ID" value="KAK3334732.1"/>
    <property type="molecule type" value="Genomic_DNA"/>
</dbReference>
<proteinExistence type="predicted"/>